<keyword evidence="1" id="KW-0812">Transmembrane</keyword>
<feature type="transmembrane region" description="Helical" evidence="1">
    <location>
        <begin position="29"/>
        <end position="52"/>
    </location>
</feature>
<dbReference type="EMBL" id="JAUSVR010000001">
    <property type="protein sequence ID" value="MDQ0509533.1"/>
    <property type="molecule type" value="Genomic_DNA"/>
</dbReference>
<evidence type="ECO:0000256" key="1">
    <source>
        <dbReference type="SAM" id="Phobius"/>
    </source>
</evidence>
<evidence type="ECO:0000313" key="2">
    <source>
        <dbReference type="EMBL" id="MDQ0509533.1"/>
    </source>
</evidence>
<organism evidence="2 3">
    <name type="scientific">Ancylobacter amanitiformis</name>
    <dbReference type="NCBI Taxonomy" id="217069"/>
    <lineage>
        <taxon>Bacteria</taxon>
        <taxon>Pseudomonadati</taxon>
        <taxon>Pseudomonadota</taxon>
        <taxon>Alphaproteobacteria</taxon>
        <taxon>Hyphomicrobiales</taxon>
        <taxon>Xanthobacteraceae</taxon>
        <taxon>Ancylobacter</taxon>
    </lineage>
</organism>
<evidence type="ECO:0000313" key="3">
    <source>
        <dbReference type="Proteomes" id="UP001235094"/>
    </source>
</evidence>
<comment type="caution">
    <text evidence="2">The sequence shown here is derived from an EMBL/GenBank/DDBJ whole genome shotgun (WGS) entry which is preliminary data.</text>
</comment>
<gene>
    <name evidence="2" type="ORF">QOZ99_000410</name>
</gene>
<proteinExistence type="predicted"/>
<name>A0ABU0LLN6_9HYPH</name>
<accession>A0ABU0LLN6</accession>
<protein>
    <submittedName>
        <fullName evidence="2">Uncharacterized membrane protein YtjA (UPF0391 family)</fullName>
    </submittedName>
</protein>
<reference evidence="2 3" key="1">
    <citation type="submission" date="2023-07" db="EMBL/GenBank/DDBJ databases">
        <title>Genomic Encyclopedia of Type Strains, Phase IV (KMG-IV): sequencing the most valuable type-strain genomes for metagenomic binning, comparative biology and taxonomic classification.</title>
        <authorList>
            <person name="Goeker M."/>
        </authorList>
    </citation>
    <scope>NUCLEOTIDE SEQUENCE [LARGE SCALE GENOMIC DNA]</scope>
    <source>
        <strain evidence="2 3">DSM 15561</strain>
    </source>
</reference>
<keyword evidence="1" id="KW-0472">Membrane</keyword>
<keyword evidence="3" id="KW-1185">Reference proteome</keyword>
<dbReference type="RefSeq" id="WP_306888215.1">
    <property type="nucleotide sequence ID" value="NZ_JAUSVR010000001.1"/>
</dbReference>
<sequence>MLRYAVICLVISLLAGAVGLTNVSALARRISLVLFALLFLGFLVLMGTAVLVDHAMSVP</sequence>
<dbReference type="Proteomes" id="UP001235094">
    <property type="component" value="Unassembled WGS sequence"/>
</dbReference>
<keyword evidence="1" id="KW-1133">Transmembrane helix</keyword>